<organism evidence="5 6">
    <name type="scientific">Cerrena zonata</name>
    <dbReference type="NCBI Taxonomy" id="2478898"/>
    <lineage>
        <taxon>Eukaryota</taxon>
        <taxon>Fungi</taxon>
        <taxon>Dikarya</taxon>
        <taxon>Basidiomycota</taxon>
        <taxon>Agaricomycotina</taxon>
        <taxon>Agaricomycetes</taxon>
        <taxon>Polyporales</taxon>
        <taxon>Cerrenaceae</taxon>
        <taxon>Cerrena</taxon>
    </lineage>
</organism>
<feature type="region of interest" description="Disordered" evidence="4">
    <location>
        <begin position="206"/>
        <end position="263"/>
    </location>
</feature>
<sequence length="1155" mass="128512">MAERQSSEESEDTLWLITTQGACVSGVEPEGLETMSWAFCTFLREALFAMPIGVSKLEYDYWVVGLGKEWERNASEQDEVSKMDFSENETMGDIPILLYRFIFLLNLYKRTGTPFDLRDVFDYENTKEPNIMYDDIPIIIDEGSIYIPRWDWIDRTVKLFNGRREKRNMPLLEMDCNLASQCAISAFSNRLNVVAGVGICALGGSPCPAKLPEQDGQSDEGEDREEEEEVEEEETDAASLQEQEDVVMGEEDVQVEDDNDSEEPPIHQVEVQTAETKVDDHRYNLRDRALVKRTTREPTIASSKGKAVEVKKAVKRRKKPILVSSDDEDDASLSSLEEVKKQVVPLIHLARQEVYWTGSHRLADHYWVNIQVHARIGRYQIALISCKSCARRNLPCLIYLDVAPGCIACIKGKHSCSFVPLIGDGRTHVKIPYSIVICKLFHCKQISLLMQGLPLNIQPRRIQDVHFGKGIPHGTQMTPLDKDVVKAVKKGGGKYVKKVSKQKWKMLWYGVQYPEINAAYDHMQSRSKQRHTLLDGAMWDIQDGLTKREWQFVDEYYALIDEVTKDPNWTAWDVFKRLGVLPTLNIRSADGSSASVRNDPSTFGIGKDEWMDIAEGDRVLEVYVSDDEDESMESDTGGADVESEDSAHPEGSAASGDRSSTASNEDDADSEKDDDEEDELDDEDGEEQNVASSQESVQSLLSKIEVPPKRSCLKAIVEVPTRLEALPLSDEEQMEIDDGAHAGPSRKTPEPNVIGQRSPSGPLLSPSNLVFTRQAIKTAMKSNMRRQQGPVTFNLGKQVETMRKDASTGGRTERDVFEDGPRDDVSSRSETPQRDLDRFEFLSPIRQELQRKGTSLTIESAQAINRAISTRFSSLNDRLAHLEAAAQNQTASTELAETIKEAREWFDDVRRTYPENERAIQTLKDQHDAFQRELQRAEAEFQDYRQDTKQQIEQLVKQQVEHFLSQIRLESAILPPGVQGSEGAPRLPPASSRPIASAMGGSISSRSHGTFHDVPVGSSGRSRQASALPRRAPLPNLGSSVVAAQVSTGLGIARASSEPQIISTSVKTSTPSLPAMASVASGSSRPTAMPGQLQDRQFQSTSSALSPLSALTPLSRNTAAASSVVPLRDSISAMCIQDSSTRQDARNTVPEQDDL</sequence>
<dbReference type="AlphaFoldDB" id="A0AAW0H0H3"/>
<evidence type="ECO:0000313" key="5">
    <source>
        <dbReference type="EMBL" id="KAK7696211.1"/>
    </source>
</evidence>
<name>A0AAW0H0H3_9APHY</name>
<keyword evidence="6" id="KW-1185">Reference proteome</keyword>
<comment type="caution">
    <text evidence="5">The sequence shown here is derived from an EMBL/GenBank/DDBJ whole genome shotgun (WGS) entry which is preliminary data.</text>
</comment>
<gene>
    <name evidence="5" type="ORF">QCA50_000864</name>
</gene>
<evidence type="ECO:0000313" key="6">
    <source>
        <dbReference type="Proteomes" id="UP001385951"/>
    </source>
</evidence>
<dbReference type="SUPFAM" id="SSF58014">
    <property type="entry name" value="Coiled-coil domain of nucleotide exchange factor GrpE"/>
    <property type="match status" value="1"/>
</dbReference>
<feature type="coiled-coil region" evidence="3">
    <location>
        <begin position="920"/>
        <end position="954"/>
    </location>
</feature>
<keyword evidence="3" id="KW-0175">Coiled coil</keyword>
<feature type="region of interest" description="Disordered" evidence="4">
    <location>
        <begin position="1136"/>
        <end position="1155"/>
    </location>
</feature>
<protein>
    <submittedName>
        <fullName evidence="5">Uncharacterized protein</fullName>
    </submittedName>
</protein>
<evidence type="ECO:0000256" key="1">
    <source>
        <dbReference type="ARBA" id="ARBA00009054"/>
    </source>
</evidence>
<feature type="compositionally biased region" description="Acidic residues" evidence="4">
    <location>
        <begin position="664"/>
        <end position="687"/>
    </location>
</feature>
<feature type="region of interest" description="Disordered" evidence="4">
    <location>
        <begin position="1064"/>
        <end position="1101"/>
    </location>
</feature>
<evidence type="ECO:0000256" key="2">
    <source>
        <dbReference type="ARBA" id="ARBA00023186"/>
    </source>
</evidence>
<feature type="compositionally biased region" description="Acidic residues" evidence="4">
    <location>
        <begin position="216"/>
        <end position="263"/>
    </location>
</feature>
<feature type="region of interest" description="Disordered" evidence="4">
    <location>
        <begin position="721"/>
        <end position="768"/>
    </location>
</feature>
<comment type="similarity">
    <text evidence="1">Belongs to the GrpE family.</text>
</comment>
<feature type="region of interest" description="Disordered" evidence="4">
    <location>
        <begin position="626"/>
        <end position="705"/>
    </location>
</feature>
<feature type="region of interest" description="Disordered" evidence="4">
    <location>
        <begin position="780"/>
        <end position="835"/>
    </location>
</feature>
<dbReference type="InterPro" id="IPR013805">
    <property type="entry name" value="GrpE_CC"/>
</dbReference>
<reference evidence="5 6" key="1">
    <citation type="submission" date="2022-09" db="EMBL/GenBank/DDBJ databases">
        <authorList>
            <person name="Palmer J.M."/>
        </authorList>
    </citation>
    <scope>NUCLEOTIDE SEQUENCE [LARGE SCALE GENOMIC DNA]</scope>
    <source>
        <strain evidence="5 6">DSM 7382</strain>
    </source>
</reference>
<feature type="compositionally biased region" description="Low complexity" evidence="4">
    <location>
        <begin position="758"/>
        <end position="768"/>
    </location>
</feature>
<evidence type="ECO:0000256" key="4">
    <source>
        <dbReference type="SAM" id="MobiDB-lite"/>
    </source>
</evidence>
<keyword evidence="2" id="KW-0143">Chaperone</keyword>
<feature type="region of interest" description="Disordered" evidence="4">
    <location>
        <begin position="976"/>
        <end position="1034"/>
    </location>
</feature>
<feature type="compositionally biased region" description="Polar residues" evidence="4">
    <location>
        <begin position="689"/>
        <end position="701"/>
    </location>
</feature>
<proteinExistence type="inferred from homology"/>
<accession>A0AAW0H0H3</accession>
<dbReference type="EMBL" id="JASBNA010000001">
    <property type="protein sequence ID" value="KAK7696211.1"/>
    <property type="molecule type" value="Genomic_DNA"/>
</dbReference>
<dbReference type="Proteomes" id="UP001385951">
    <property type="component" value="Unassembled WGS sequence"/>
</dbReference>
<feature type="compositionally biased region" description="Basic and acidic residues" evidence="4">
    <location>
        <begin position="800"/>
        <end position="835"/>
    </location>
</feature>
<evidence type="ECO:0000256" key="3">
    <source>
        <dbReference type="SAM" id="Coils"/>
    </source>
</evidence>